<protein>
    <submittedName>
        <fullName evidence="2">FG-GAP repeat protein</fullName>
    </submittedName>
</protein>
<reference evidence="2 3" key="1">
    <citation type="submission" date="2019-02" db="EMBL/GenBank/DDBJ databases">
        <title>Deep-cultivation of Planctomycetes and their phenomic and genomic characterization uncovers novel biology.</title>
        <authorList>
            <person name="Wiegand S."/>
            <person name="Jogler M."/>
            <person name="Boedeker C."/>
            <person name="Pinto D."/>
            <person name="Vollmers J."/>
            <person name="Rivas-Marin E."/>
            <person name="Kohn T."/>
            <person name="Peeters S.H."/>
            <person name="Heuer A."/>
            <person name="Rast P."/>
            <person name="Oberbeckmann S."/>
            <person name="Bunk B."/>
            <person name="Jeske O."/>
            <person name="Meyerdierks A."/>
            <person name="Storesund J.E."/>
            <person name="Kallscheuer N."/>
            <person name="Luecker S."/>
            <person name="Lage O.M."/>
            <person name="Pohl T."/>
            <person name="Merkel B.J."/>
            <person name="Hornburger P."/>
            <person name="Mueller R.-W."/>
            <person name="Bruemmer F."/>
            <person name="Labrenz M."/>
            <person name="Spormann A.M."/>
            <person name="Op Den Camp H."/>
            <person name="Overmann J."/>
            <person name="Amann R."/>
            <person name="Jetten M.S.M."/>
            <person name="Mascher T."/>
            <person name="Medema M.H."/>
            <person name="Devos D.P."/>
            <person name="Kaster A.-K."/>
            <person name="Ovreas L."/>
            <person name="Rohde M."/>
            <person name="Galperin M.Y."/>
            <person name="Jogler C."/>
        </authorList>
    </citation>
    <scope>NUCLEOTIDE SEQUENCE [LARGE SCALE GENOMIC DNA]</scope>
    <source>
        <strain evidence="2 3">Pan14r</strain>
    </source>
</reference>
<gene>
    <name evidence="2" type="ORF">Pan14r_07890</name>
</gene>
<dbReference type="InterPro" id="IPR013517">
    <property type="entry name" value="FG-GAP"/>
</dbReference>
<evidence type="ECO:0000256" key="1">
    <source>
        <dbReference type="ARBA" id="ARBA00022729"/>
    </source>
</evidence>
<proteinExistence type="predicted"/>
<dbReference type="RefSeq" id="WP_197203294.1">
    <property type="nucleotide sequence ID" value="NZ_SJPL01000001.1"/>
</dbReference>
<evidence type="ECO:0000313" key="3">
    <source>
        <dbReference type="Proteomes" id="UP000317238"/>
    </source>
</evidence>
<dbReference type="Proteomes" id="UP000317238">
    <property type="component" value="Unassembled WGS sequence"/>
</dbReference>
<name>A0A5C5Y1M1_9PLAN</name>
<dbReference type="InterPro" id="IPR028994">
    <property type="entry name" value="Integrin_alpha_N"/>
</dbReference>
<sequence length="394" mass="42238" precursor="true">MRVLVGRITERPFGRTAGLAALFLWTAWGHADLAVAQDRVFVSSSRLLIGVQANRSASVRAGDVDGDDDVDLVVANGRHWPGQNLIFLNQTRARFNVARPLGRDLCTSYACELADLDGDGDLDVAVGNDQAPSRVFLNDGTGQFQFHTNLGQPRSVRSLSIADINGDQDMDLILTCRGSANPIYLNNGSADFQHALDFGTREDSTIDVAVVDLNEDGRLDLILANRDDQPNTILLAEDPGNSAKATVRFGAPVAFGTAESSRAVATADFDGDGHMDWVVGNIGAANVVFLGDGTGGVSREIKIGRQDGQTFCIAVADLDRDGRPDIVAGNQGQPNVVCYNRDNARRFVTQSFGPEQSATYGLCVSEFSGDGYSDIAIANSDQQNQIFVNQPARQ</sequence>
<dbReference type="AlphaFoldDB" id="A0A5C5Y1M1"/>
<dbReference type="SUPFAM" id="SSF69318">
    <property type="entry name" value="Integrin alpha N-terminal domain"/>
    <property type="match status" value="2"/>
</dbReference>
<evidence type="ECO:0000313" key="2">
    <source>
        <dbReference type="EMBL" id="TWT68543.1"/>
    </source>
</evidence>
<dbReference type="PANTHER" id="PTHR46580:SF2">
    <property type="entry name" value="MAM DOMAIN-CONTAINING PROTEIN"/>
    <property type="match status" value="1"/>
</dbReference>
<accession>A0A5C5Y1M1</accession>
<keyword evidence="3" id="KW-1185">Reference proteome</keyword>
<organism evidence="2 3">
    <name type="scientific">Crateriforma conspicua</name>
    <dbReference type="NCBI Taxonomy" id="2527996"/>
    <lineage>
        <taxon>Bacteria</taxon>
        <taxon>Pseudomonadati</taxon>
        <taxon>Planctomycetota</taxon>
        <taxon>Planctomycetia</taxon>
        <taxon>Planctomycetales</taxon>
        <taxon>Planctomycetaceae</taxon>
        <taxon>Crateriforma</taxon>
    </lineage>
</organism>
<dbReference type="PANTHER" id="PTHR46580">
    <property type="entry name" value="SENSOR KINASE-RELATED"/>
    <property type="match status" value="1"/>
</dbReference>
<dbReference type="EMBL" id="SJPL01000001">
    <property type="protein sequence ID" value="TWT68543.1"/>
    <property type="molecule type" value="Genomic_DNA"/>
</dbReference>
<keyword evidence="1" id="KW-0732">Signal</keyword>
<dbReference type="Gene3D" id="2.130.10.130">
    <property type="entry name" value="Integrin alpha, N-terminal"/>
    <property type="match status" value="2"/>
</dbReference>
<comment type="caution">
    <text evidence="2">The sequence shown here is derived from an EMBL/GenBank/DDBJ whole genome shotgun (WGS) entry which is preliminary data.</text>
</comment>
<dbReference type="Pfam" id="PF13517">
    <property type="entry name" value="FG-GAP_3"/>
    <property type="match status" value="2"/>
</dbReference>